<evidence type="ECO:0000313" key="4">
    <source>
        <dbReference type="Proteomes" id="UP001521150"/>
    </source>
</evidence>
<feature type="domain" description="GGDEF" evidence="2">
    <location>
        <begin position="266"/>
        <end position="405"/>
    </location>
</feature>
<keyword evidence="1" id="KW-0812">Transmembrane</keyword>
<feature type="transmembrane region" description="Helical" evidence="1">
    <location>
        <begin position="122"/>
        <end position="143"/>
    </location>
</feature>
<feature type="transmembrane region" description="Helical" evidence="1">
    <location>
        <begin position="86"/>
        <end position="110"/>
    </location>
</feature>
<organism evidence="3 4">
    <name type="scientific">Kibdelosporangium philippinense</name>
    <dbReference type="NCBI Taxonomy" id="211113"/>
    <lineage>
        <taxon>Bacteria</taxon>
        <taxon>Bacillati</taxon>
        <taxon>Actinomycetota</taxon>
        <taxon>Actinomycetes</taxon>
        <taxon>Pseudonocardiales</taxon>
        <taxon>Pseudonocardiaceae</taxon>
        <taxon>Kibdelosporangium</taxon>
    </lineage>
</organism>
<name>A0ABS8ZI93_9PSEU</name>
<dbReference type="NCBIfam" id="TIGR00254">
    <property type="entry name" value="GGDEF"/>
    <property type="match status" value="1"/>
</dbReference>
<proteinExistence type="predicted"/>
<dbReference type="PROSITE" id="PS50887">
    <property type="entry name" value="GGDEF"/>
    <property type="match status" value="1"/>
</dbReference>
<feature type="transmembrane region" description="Helical" evidence="1">
    <location>
        <begin position="200"/>
        <end position="227"/>
    </location>
</feature>
<dbReference type="SUPFAM" id="SSF55073">
    <property type="entry name" value="Nucleotide cyclase"/>
    <property type="match status" value="1"/>
</dbReference>
<keyword evidence="1" id="KW-0472">Membrane</keyword>
<dbReference type="PANTHER" id="PTHR45138">
    <property type="entry name" value="REGULATORY COMPONENTS OF SENSORY TRANSDUCTION SYSTEM"/>
    <property type="match status" value="1"/>
</dbReference>
<dbReference type="PANTHER" id="PTHR45138:SF9">
    <property type="entry name" value="DIGUANYLATE CYCLASE DGCM-RELATED"/>
    <property type="match status" value="1"/>
</dbReference>
<gene>
    <name evidence="3" type="ORF">LWC34_26490</name>
</gene>
<comment type="caution">
    <text evidence="3">The sequence shown here is derived from an EMBL/GenBank/DDBJ whole genome shotgun (WGS) entry which is preliminary data.</text>
</comment>
<reference evidence="3 4" key="1">
    <citation type="submission" date="2021-12" db="EMBL/GenBank/DDBJ databases">
        <title>Genome sequence of Kibdelosporangium philippinense ATCC 49844.</title>
        <authorList>
            <person name="Fedorov E.A."/>
            <person name="Omeragic M."/>
            <person name="Shalygina K.F."/>
            <person name="Maclea K.S."/>
        </authorList>
    </citation>
    <scope>NUCLEOTIDE SEQUENCE [LARGE SCALE GENOMIC DNA]</scope>
    <source>
        <strain evidence="3 4">ATCC 49844</strain>
    </source>
</reference>
<dbReference type="RefSeq" id="WP_233727846.1">
    <property type="nucleotide sequence ID" value="NZ_JAJVCN010000002.1"/>
</dbReference>
<feature type="transmembrane region" description="Helical" evidence="1">
    <location>
        <begin position="150"/>
        <end position="166"/>
    </location>
</feature>
<dbReference type="InterPro" id="IPR043128">
    <property type="entry name" value="Rev_trsase/Diguanyl_cyclase"/>
</dbReference>
<evidence type="ECO:0000313" key="3">
    <source>
        <dbReference type="EMBL" id="MCE7006356.1"/>
    </source>
</evidence>
<dbReference type="InterPro" id="IPR000160">
    <property type="entry name" value="GGDEF_dom"/>
</dbReference>
<accession>A0ABS8ZI93</accession>
<feature type="transmembrane region" description="Helical" evidence="1">
    <location>
        <begin position="57"/>
        <end position="74"/>
    </location>
</feature>
<evidence type="ECO:0000259" key="2">
    <source>
        <dbReference type="PROSITE" id="PS50887"/>
    </source>
</evidence>
<keyword evidence="1" id="KW-1133">Transmembrane helix</keyword>
<dbReference type="Gene3D" id="3.30.70.270">
    <property type="match status" value="1"/>
</dbReference>
<dbReference type="InterPro" id="IPR050469">
    <property type="entry name" value="Diguanylate_Cyclase"/>
</dbReference>
<dbReference type="CDD" id="cd01949">
    <property type="entry name" value="GGDEF"/>
    <property type="match status" value="1"/>
</dbReference>
<protein>
    <submittedName>
        <fullName evidence="3">GGDEF domain-containing protein</fullName>
    </submittedName>
</protein>
<dbReference type="EMBL" id="JAJVCN010000002">
    <property type="protein sequence ID" value="MCE7006356.1"/>
    <property type="molecule type" value="Genomic_DNA"/>
</dbReference>
<dbReference type="Proteomes" id="UP001521150">
    <property type="component" value="Unassembled WGS sequence"/>
</dbReference>
<dbReference type="SMART" id="SM00267">
    <property type="entry name" value="GGDEF"/>
    <property type="match status" value="1"/>
</dbReference>
<feature type="transmembrane region" description="Helical" evidence="1">
    <location>
        <begin position="30"/>
        <end position="51"/>
    </location>
</feature>
<evidence type="ECO:0000256" key="1">
    <source>
        <dbReference type="SAM" id="Phobius"/>
    </source>
</evidence>
<dbReference type="InterPro" id="IPR029787">
    <property type="entry name" value="Nucleotide_cyclase"/>
</dbReference>
<dbReference type="Pfam" id="PF00990">
    <property type="entry name" value="GGDEF"/>
    <property type="match status" value="1"/>
</dbReference>
<keyword evidence="4" id="KW-1185">Reference proteome</keyword>
<sequence length="409" mass="43422">MNAGGVAAPAIGFRRPTITIRRWSLPANGVPVKTVSLVVLTAALLTGLGLAWSTTSWLTAVVLTLCGIAYAEFARSRDTDTAAVSAAPVWLIGAVLTLPLGAVFLVSAVLLGHELLRGQRPVLTSLAGATVAWLAWSSVHLLAPVDVMSTPTVLAAGMAGLLYLAVTDGPALMGVTRRLIHAVHPVEAGHGVYGLLVTRVALGVLLGVFGHFSFVAIPFFLLPVAYLQRSMRGRALQHAAAHDAKTQLWNHAAWQTLSTASHRTHARSAVLMVDLDHFKRLNDTYGHHAGDDVLASVAHILQTTTRRHDIVARFGGEEFSILLPGATEQEANEAAERIRHQIEALTVITTNLHGRPTTISGITASIGVATTRHAEVSVDDMLLTADRCLYQAKELGRNRVCGPTLAVAA</sequence>